<organism evidence="2 3">
    <name type="scientific">Aliiglaciecola lipolytica E3</name>
    <dbReference type="NCBI Taxonomy" id="1127673"/>
    <lineage>
        <taxon>Bacteria</taxon>
        <taxon>Pseudomonadati</taxon>
        <taxon>Pseudomonadota</taxon>
        <taxon>Gammaproteobacteria</taxon>
        <taxon>Alteromonadales</taxon>
        <taxon>Alteromonadaceae</taxon>
        <taxon>Aliiglaciecola</taxon>
    </lineage>
</organism>
<evidence type="ECO:0000259" key="1">
    <source>
        <dbReference type="Pfam" id="PF24733"/>
    </source>
</evidence>
<accession>K6Y6W6</accession>
<dbReference type="STRING" id="1127673.GLIP_1321"/>
<dbReference type="EMBL" id="BAEN01000029">
    <property type="protein sequence ID" value="GAC13962.1"/>
    <property type="molecule type" value="Genomic_DNA"/>
</dbReference>
<dbReference type="Proteomes" id="UP000006334">
    <property type="component" value="Unassembled WGS sequence"/>
</dbReference>
<dbReference type="eggNOG" id="ENOG50346IT">
    <property type="taxonomic scope" value="Bacteria"/>
</dbReference>
<comment type="caution">
    <text evidence="2">The sequence shown here is derived from an EMBL/GenBank/DDBJ whole genome shotgun (WGS) entry which is preliminary data.</text>
</comment>
<evidence type="ECO:0000313" key="3">
    <source>
        <dbReference type="Proteomes" id="UP000006334"/>
    </source>
</evidence>
<protein>
    <recommendedName>
        <fullName evidence="1">DUF7684 domain-containing protein</fullName>
    </recommendedName>
</protein>
<reference evidence="2 3" key="1">
    <citation type="journal article" date="2017" name="Antonie Van Leeuwenhoek">
        <title>Rhizobium rhizosphaerae sp. nov., a novel species isolated from rice rhizosphere.</title>
        <authorList>
            <person name="Zhao J.J."/>
            <person name="Zhang J."/>
            <person name="Zhang R.J."/>
            <person name="Zhang C.W."/>
            <person name="Yin H.Q."/>
            <person name="Zhang X.X."/>
        </authorList>
    </citation>
    <scope>NUCLEOTIDE SEQUENCE [LARGE SCALE GENOMIC DNA]</scope>
    <source>
        <strain evidence="2 3">E3</strain>
    </source>
</reference>
<name>K6Y6W6_9ALTE</name>
<sequence>MKKIVLLSNKKYSAESEDFLLSLINQGCELICFVGLDCESWEEAMDELAIGDGSNPKYITTTSHPAESLDEVINMAKHMKTGGSNNINVIEV</sequence>
<dbReference type="Pfam" id="PF24733">
    <property type="entry name" value="DUF7684"/>
    <property type="match status" value="1"/>
</dbReference>
<dbReference type="InterPro" id="IPR056101">
    <property type="entry name" value="DUF7684"/>
</dbReference>
<dbReference type="OrthoDB" id="6401694at2"/>
<gene>
    <name evidence="2" type="ORF">GLIP_1321</name>
</gene>
<keyword evidence="3" id="KW-1185">Reference proteome</keyword>
<evidence type="ECO:0000313" key="2">
    <source>
        <dbReference type="EMBL" id="GAC13962.1"/>
    </source>
</evidence>
<proteinExistence type="predicted"/>
<dbReference type="RefSeq" id="WP_008843779.1">
    <property type="nucleotide sequence ID" value="NZ_BAEN01000029.1"/>
</dbReference>
<dbReference type="AlphaFoldDB" id="K6Y6W6"/>
<feature type="domain" description="DUF7684" evidence="1">
    <location>
        <begin position="6"/>
        <end position="80"/>
    </location>
</feature>